<sequence length="373" mass="41174">MKQLCVICPLIGQRSETFIRRHVVELAPGKVTAIALRRMPEEQRGWDVDCPTLLLEPIHSKPVRAIARAARSLAPIIDTARIGTFFRQHGVQVVLGEYLDFSWRFMNACDKAGVRLFAHAHGYDISTRLNSAKWVKRYQDLDRVTGIITVAEEGKRRLREIGLSKVPIHVIPCGAVQPMEFHPRSQGETVVVVAVGRFVPKKAPLNTIRAFEIAHRGNPSLRLEMVGDGPLFEEAREYVREKGLGGVVLLHGAKGPDFVMPLLSRAHIYAQHSLVSPVDGDREGLPVAVLEAMGAGLPVVSTRHAGIPEAVVEGETGLLVDEGDVEGMGQAMSRLASDAPLREEMGRAGWKRGGERFSWDYERSTLRKLLGLD</sequence>
<dbReference type="SUPFAM" id="SSF53756">
    <property type="entry name" value="UDP-Glycosyltransferase/glycogen phosphorylase"/>
    <property type="match status" value="1"/>
</dbReference>
<keyword evidence="3 6" id="KW-0808">Transferase</keyword>
<evidence type="ECO:0000259" key="4">
    <source>
        <dbReference type="Pfam" id="PF00534"/>
    </source>
</evidence>
<feature type="domain" description="Glycosyltransferase subfamily 4-like N-terminal" evidence="5">
    <location>
        <begin position="31"/>
        <end position="174"/>
    </location>
</feature>
<dbReference type="Proteomes" id="UP000662873">
    <property type="component" value="Chromosome"/>
</dbReference>
<dbReference type="Pfam" id="PF00534">
    <property type="entry name" value="Glycos_transf_1"/>
    <property type="match status" value="1"/>
</dbReference>
<organism evidence="6 7">
    <name type="scientific">Candidatus Nitrosymbiomonas proteolyticus</name>
    <dbReference type="NCBI Taxonomy" id="2608984"/>
    <lineage>
        <taxon>Bacteria</taxon>
        <taxon>Bacillati</taxon>
        <taxon>Armatimonadota</taxon>
        <taxon>Armatimonadota incertae sedis</taxon>
        <taxon>Candidatus Nitrosymbiomonas</taxon>
    </lineage>
</organism>
<dbReference type="AlphaFoldDB" id="A0A809S3V0"/>
<dbReference type="Gene3D" id="3.40.50.2000">
    <property type="entry name" value="Glycogen Phosphorylase B"/>
    <property type="match status" value="2"/>
</dbReference>
<dbReference type="PANTHER" id="PTHR12526:SF640">
    <property type="entry name" value="COLANIC ACID BIOSYNTHESIS GLYCOSYLTRANSFERASE WCAL-RELATED"/>
    <property type="match status" value="1"/>
</dbReference>
<comment type="similarity">
    <text evidence="1">Belongs to the glycosyltransferase group 1 family. Glycosyltransferase 4 subfamily.</text>
</comment>
<proteinExistence type="inferred from homology"/>
<name>A0A809S3V0_9BACT</name>
<dbReference type="InterPro" id="IPR028098">
    <property type="entry name" value="Glyco_trans_4-like_N"/>
</dbReference>
<keyword evidence="2" id="KW-0328">Glycosyltransferase</keyword>
<accession>A0A809S3V0</accession>
<evidence type="ECO:0000313" key="7">
    <source>
        <dbReference type="Proteomes" id="UP000662873"/>
    </source>
</evidence>
<dbReference type="GO" id="GO:0016757">
    <property type="term" value="F:glycosyltransferase activity"/>
    <property type="evidence" value="ECO:0007669"/>
    <property type="project" value="UniProtKB-KW"/>
</dbReference>
<evidence type="ECO:0000259" key="5">
    <source>
        <dbReference type="Pfam" id="PF13439"/>
    </source>
</evidence>
<dbReference type="InterPro" id="IPR001296">
    <property type="entry name" value="Glyco_trans_1"/>
</dbReference>
<evidence type="ECO:0000256" key="3">
    <source>
        <dbReference type="ARBA" id="ARBA00022679"/>
    </source>
</evidence>
<evidence type="ECO:0000256" key="1">
    <source>
        <dbReference type="ARBA" id="ARBA00009481"/>
    </source>
</evidence>
<dbReference type="PANTHER" id="PTHR12526">
    <property type="entry name" value="GLYCOSYLTRANSFERASE"/>
    <property type="match status" value="1"/>
</dbReference>
<feature type="domain" description="Glycosyl transferase family 1" evidence="4">
    <location>
        <begin position="185"/>
        <end position="350"/>
    </location>
</feature>
<evidence type="ECO:0000313" key="6">
    <source>
        <dbReference type="EMBL" id="BBO23287.1"/>
    </source>
</evidence>
<protein>
    <submittedName>
        <fullName evidence="6">Glycosyl transferase family 1</fullName>
    </submittedName>
</protein>
<dbReference type="KEGG" id="npy:NPRO_08820"/>
<dbReference type="Pfam" id="PF13439">
    <property type="entry name" value="Glyco_transf_4"/>
    <property type="match status" value="1"/>
</dbReference>
<dbReference type="EMBL" id="AP021858">
    <property type="protein sequence ID" value="BBO23287.1"/>
    <property type="molecule type" value="Genomic_DNA"/>
</dbReference>
<evidence type="ECO:0000256" key="2">
    <source>
        <dbReference type="ARBA" id="ARBA00022676"/>
    </source>
</evidence>
<dbReference type="CDD" id="cd03801">
    <property type="entry name" value="GT4_PimA-like"/>
    <property type="match status" value="1"/>
</dbReference>
<reference evidence="6" key="1">
    <citation type="journal article" name="DNA Res.">
        <title>The physiological potential of anammox bacteria as revealed by their core genome structure.</title>
        <authorList>
            <person name="Okubo T."/>
            <person name="Toyoda A."/>
            <person name="Fukuhara K."/>
            <person name="Uchiyama I."/>
            <person name="Harigaya Y."/>
            <person name="Kuroiwa M."/>
            <person name="Suzuki T."/>
            <person name="Murakami Y."/>
            <person name="Suwa Y."/>
            <person name="Takami H."/>
        </authorList>
    </citation>
    <scope>NUCLEOTIDE SEQUENCE</scope>
    <source>
        <strain evidence="6">317325-2</strain>
    </source>
</reference>
<gene>
    <name evidence="6" type="ORF">NPRO_08820</name>
</gene>